<dbReference type="AlphaFoldDB" id="A0AA36NDL8"/>
<organism evidence="1 2">
    <name type="scientific">Effrenium voratum</name>
    <dbReference type="NCBI Taxonomy" id="2562239"/>
    <lineage>
        <taxon>Eukaryota</taxon>
        <taxon>Sar</taxon>
        <taxon>Alveolata</taxon>
        <taxon>Dinophyceae</taxon>
        <taxon>Suessiales</taxon>
        <taxon>Symbiodiniaceae</taxon>
        <taxon>Effrenium</taxon>
    </lineage>
</organism>
<dbReference type="Proteomes" id="UP001178507">
    <property type="component" value="Unassembled WGS sequence"/>
</dbReference>
<gene>
    <name evidence="1" type="ORF">EVOR1521_LOCUS25202</name>
</gene>
<evidence type="ECO:0000313" key="1">
    <source>
        <dbReference type="EMBL" id="CAJ1402274.1"/>
    </source>
</evidence>
<proteinExistence type="predicted"/>
<reference evidence="1" key="1">
    <citation type="submission" date="2023-08" db="EMBL/GenBank/DDBJ databases">
        <authorList>
            <person name="Chen Y."/>
            <person name="Shah S."/>
            <person name="Dougan E. K."/>
            <person name="Thang M."/>
            <person name="Chan C."/>
        </authorList>
    </citation>
    <scope>NUCLEOTIDE SEQUENCE</scope>
</reference>
<protein>
    <submittedName>
        <fullName evidence="1">Uncharacterized protein</fullName>
    </submittedName>
</protein>
<accession>A0AA36NDL8</accession>
<sequence length="556" mass="60678">MAAWLRPCAARPAAHPPAAVCSRRLPAIRVRRSLALAGLALGAAGAARTRCRAGARDAVAVLMDGDGQGPREFRAAWKALSSCGRVVYTGVFAARGQLRRPEWRKFCEESGAEGVAVEPEAQELPSTALARAALSWAEHAVVALMPSEREGRPASSWDANLDVDFVALAELLTARGAQVWAVLLEGPAFRCPESVGLAAQFRRRGVEVFWVEVAWFGFRTPRMRAVLDATGAAGCVEPILQERGPLPDITHLIAHLLEHGFMETPRDAIAPAIARFWAQNVASRLTVWPAQYPLHQLNDILGSGSTWKLRSAEMAFVMPLGSKGRSTKEVIARYGTADCRSIYLGGGPFLLEDSPELPSEVLRRLGYLDDDLNSDLDEAVALFCDGTANRRTLQVADCAPLDAGTTRERLQRLRSALLCQKIYGGWRSAPSDNLLRINFTSKGLISKDCAMHGSVLLAIQSGFCLACFPCRVLRSYNSLVSCIQEDVNRNGWLWSEKHGRYNCSCVPFGAVERQRGLLGKARNQNHEVEFHGLPLACHFLSLTLGCGSKIGKIEPW</sequence>
<keyword evidence="2" id="KW-1185">Reference proteome</keyword>
<comment type="caution">
    <text evidence="1">The sequence shown here is derived from an EMBL/GenBank/DDBJ whole genome shotgun (WGS) entry which is preliminary data.</text>
</comment>
<name>A0AA36NDL8_9DINO</name>
<dbReference type="EMBL" id="CAUJNA010003446">
    <property type="protein sequence ID" value="CAJ1402274.1"/>
    <property type="molecule type" value="Genomic_DNA"/>
</dbReference>
<evidence type="ECO:0000313" key="2">
    <source>
        <dbReference type="Proteomes" id="UP001178507"/>
    </source>
</evidence>